<feature type="coiled-coil region" evidence="1">
    <location>
        <begin position="26"/>
        <end position="56"/>
    </location>
</feature>
<dbReference type="RefSeq" id="WP_114381801.1">
    <property type="nucleotide sequence ID" value="NZ_QPJD01000012.1"/>
</dbReference>
<organism evidence="2 3">
    <name type="scientific">Paenibacillus prosopidis</name>
    <dbReference type="NCBI Taxonomy" id="630520"/>
    <lineage>
        <taxon>Bacteria</taxon>
        <taxon>Bacillati</taxon>
        <taxon>Bacillota</taxon>
        <taxon>Bacilli</taxon>
        <taxon>Bacillales</taxon>
        <taxon>Paenibacillaceae</taxon>
        <taxon>Paenibacillus</taxon>
    </lineage>
</organism>
<sequence length="74" mass="8814">MNQLEEVIKRAKRDIELKYVYVMMPIPQLQTLLTGLEELQRELEEKDDAIAYAMNQIQIKESHIRKMEESHEPS</sequence>
<evidence type="ECO:0000313" key="2">
    <source>
        <dbReference type="EMBL" id="RCW44247.1"/>
    </source>
</evidence>
<evidence type="ECO:0000256" key="1">
    <source>
        <dbReference type="SAM" id="Coils"/>
    </source>
</evidence>
<gene>
    <name evidence="2" type="ORF">DFP97_112111</name>
</gene>
<dbReference type="Proteomes" id="UP000252415">
    <property type="component" value="Unassembled WGS sequence"/>
</dbReference>
<reference evidence="2 3" key="1">
    <citation type="submission" date="2018-07" db="EMBL/GenBank/DDBJ databases">
        <title>Genomic Encyclopedia of Type Strains, Phase III (KMG-III): the genomes of soil and plant-associated and newly described type strains.</title>
        <authorList>
            <person name="Whitman W."/>
        </authorList>
    </citation>
    <scope>NUCLEOTIDE SEQUENCE [LARGE SCALE GENOMIC DNA]</scope>
    <source>
        <strain evidence="2 3">CECT 7506</strain>
    </source>
</reference>
<keyword evidence="1" id="KW-0175">Coiled coil</keyword>
<keyword evidence="3" id="KW-1185">Reference proteome</keyword>
<name>A0A368VRG6_9BACL</name>
<protein>
    <submittedName>
        <fullName evidence="2">Uncharacterized protein</fullName>
    </submittedName>
</protein>
<dbReference type="EMBL" id="QPJD01000012">
    <property type="protein sequence ID" value="RCW44247.1"/>
    <property type="molecule type" value="Genomic_DNA"/>
</dbReference>
<proteinExistence type="predicted"/>
<dbReference type="AlphaFoldDB" id="A0A368VRG6"/>
<comment type="caution">
    <text evidence="2">The sequence shown here is derived from an EMBL/GenBank/DDBJ whole genome shotgun (WGS) entry which is preliminary data.</text>
</comment>
<accession>A0A368VRG6</accession>
<evidence type="ECO:0000313" key="3">
    <source>
        <dbReference type="Proteomes" id="UP000252415"/>
    </source>
</evidence>